<comment type="caution">
    <text evidence="1">The sequence shown here is derived from an EMBL/GenBank/DDBJ whole genome shotgun (WGS) entry which is preliminary data.</text>
</comment>
<protein>
    <submittedName>
        <fullName evidence="1">Aminoglycoside phosphotransferase family protein</fullName>
    </submittedName>
</protein>
<dbReference type="InterPro" id="IPR006748">
    <property type="entry name" value="NH2Glyco/OHUrea_AB-resist_kin"/>
</dbReference>
<dbReference type="InterPro" id="IPR011009">
    <property type="entry name" value="Kinase-like_dom_sf"/>
</dbReference>
<dbReference type="Pfam" id="PF04655">
    <property type="entry name" value="APH_6_hur"/>
    <property type="match status" value="1"/>
</dbReference>
<gene>
    <name evidence="1" type="ORF">WDV06_10840</name>
</gene>
<organism evidence="1 2">
    <name type="scientific">Streptomyces racemochromogenes</name>
    <dbReference type="NCBI Taxonomy" id="67353"/>
    <lineage>
        <taxon>Bacteria</taxon>
        <taxon>Bacillati</taxon>
        <taxon>Actinomycetota</taxon>
        <taxon>Actinomycetes</taxon>
        <taxon>Kitasatosporales</taxon>
        <taxon>Streptomycetaceae</taxon>
        <taxon>Streptomyces</taxon>
    </lineage>
</organism>
<sequence>MIVLPEAFVRVTVDREGPAGSAWLATLPATVRELAERWDCTPDGDPLYGGVGIVVPMLRKSAGPVVLKVSFPHPENRSEPDALAVWGGRGAVLLHERDDDRYAMLLERAHLTTLAQAAQGDEVAAIAGSVSRRLAVPAPAGLPRLQDRAAGWEEQLLRDAGDFPGALASRTVQAAIATVRELAQHQPDTLLHGDLNARNVLAGTREPWLAVDPKGWVGDRAYDCGTLTKSRSVVLAEQGDLAGGIRRTLDAFTSASELDREHARRWAQLSAVQAAYGGRRRGFRRGRSGAERARLIALVDELARLLTGA</sequence>
<dbReference type="Proteomes" id="UP001610631">
    <property type="component" value="Unassembled WGS sequence"/>
</dbReference>
<dbReference type="EMBL" id="JBBDHD010000020">
    <property type="protein sequence ID" value="MFH7595582.1"/>
    <property type="molecule type" value="Genomic_DNA"/>
</dbReference>
<reference evidence="1 2" key="1">
    <citation type="submission" date="2024-03" db="EMBL/GenBank/DDBJ databases">
        <title>Whole genome sequencing of Streptomyces racemochromogenes, to identify antimicrobial biosynthetic gene clusters.</title>
        <authorList>
            <person name="Suryawanshi P."/>
            <person name="Krishnaraj P.U."/>
            <person name="Arun Y.P."/>
            <person name="Suryawanshi M.P."/>
            <person name="Rakshit O."/>
        </authorList>
    </citation>
    <scope>NUCLEOTIDE SEQUENCE [LARGE SCALE GENOMIC DNA]</scope>
    <source>
        <strain evidence="1 2">AUDT626</strain>
    </source>
</reference>
<evidence type="ECO:0000313" key="2">
    <source>
        <dbReference type="Proteomes" id="UP001610631"/>
    </source>
</evidence>
<keyword evidence="2" id="KW-1185">Reference proteome</keyword>
<dbReference type="SUPFAM" id="SSF56112">
    <property type="entry name" value="Protein kinase-like (PK-like)"/>
    <property type="match status" value="1"/>
</dbReference>
<proteinExistence type="predicted"/>
<accession>A0ABW7PB42</accession>
<dbReference type="RefSeq" id="WP_395509439.1">
    <property type="nucleotide sequence ID" value="NZ_JBBDHD010000020.1"/>
</dbReference>
<name>A0ABW7PB42_9ACTN</name>
<evidence type="ECO:0000313" key="1">
    <source>
        <dbReference type="EMBL" id="MFH7595582.1"/>
    </source>
</evidence>
<dbReference type="Gene3D" id="3.90.1200.10">
    <property type="match status" value="1"/>
</dbReference>